<evidence type="ECO:0008006" key="3">
    <source>
        <dbReference type="Google" id="ProtNLM"/>
    </source>
</evidence>
<gene>
    <name evidence="1" type="ORF">J3998_07245</name>
</gene>
<accession>A0ABS3Q4V7</accession>
<evidence type="ECO:0000313" key="1">
    <source>
        <dbReference type="EMBL" id="MBO1927372.1"/>
    </source>
</evidence>
<reference evidence="1 2" key="1">
    <citation type="submission" date="2021-03" db="EMBL/GenBank/DDBJ databases">
        <title>Thiomicrorhabdus sp.nov.,novel sulfur-oxidizing bacteria isolated from coastal sediment.</title>
        <authorList>
            <person name="Liu X."/>
        </authorList>
    </citation>
    <scope>NUCLEOTIDE SEQUENCE [LARGE SCALE GENOMIC DNA]</scope>
    <source>
        <strain evidence="1 2">6S2-11</strain>
    </source>
</reference>
<sequence>MPYATHVPHLLNNTSLAESLESKLSALNPLDNTFFNDDIWRFQTAKQVVTIDFTIFTSPYLQFTESITISFDEQTTQITLVEFAKLVWLEITMGKAALRKAYSQAFDMLALVMAYLYSEGIDQLDTSHLEGFYSTCLMQNPTRKGLTPRLSSPAYSNRFEPLNLNAFRRILAKYKISGVIGHVTSKQCDKALNDACIAMLDMTRLEYRKGGSFNYLGLEVGKHYIDHCQHLFEGHCAYVTAIKRATMALYDMQSQNSDLKLQKQTTTKLLGQVFIGAQLESSDIKERFFKSVSLEKLLAIEAFVHKTFKQKFERVERCNNAFKLDTINQIVSACHLPERYDAQEFVRALLFVEFFGDNGKTKSAIWEEYKAAISSVKSDSNDSPLSITLAEFDEITKNILDERRTSFADTTQEMRQRLKYLTETLPIPPSEHYLSGMEYFNKMCNMVEDAGVTCFVGLTGWRASEYAFSLNDIEIDVNSDVLDNQYTPWRFHVRWKVPKTSGDTPLPREITLGAYILAAQSAHLNLAEDKSLSLPALYFSKTDKQKADSQLKISTAVNTCWEDFVHHYSMFQDIDTIQVLSEKNHLNEQERGQYDSLISTYDMNSSHIRRLRELRQSLKAELPRVLLAIELGGGKYFGKRLRQYVEGTAPEEITDLFDSHLSKQTKATLMAGEISLDKAGVRSVRSEFLGKASYPTPHAFRHIFAEAVLRRYRGDVGKFIRAHFKHLDSRFFMAYLRDKEFRVIQQVATRNVINAVVRIHIDAIEDKHRDYAGGFDRFLSKAVNITHVIGINEMKEELANATSKRVLAMKSNPWATCFLRDGTQQTAKCSINGEPQRQNASPKLCLGCINADITEGNFNGIVIYIKDDIDACRNPELPWFIKEPCYHTVRLALKRIEELKRNSGKASYDKFIAHLQDTVLMAEAQRGYAE</sequence>
<protein>
    <recommendedName>
        <fullName evidence="3">Tyr recombinase domain-containing protein</fullName>
    </recommendedName>
</protein>
<dbReference type="Proteomes" id="UP000664835">
    <property type="component" value="Unassembled WGS sequence"/>
</dbReference>
<name>A0ABS3Q4V7_9GAMM</name>
<comment type="caution">
    <text evidence="1">The sequence shown here is derived from an EMBL/GenBank/DDBJ whole genome shotgun (WGS) entry which is preliminary data.</text>
</comment>
<organism evidence="1 2">
    <name type="scientific">Thiomicrorhabdus marina</name>
    <dbReference type="NCBI Taxonomy" id="2818442"/>
    <lineage>
        <taxon>Bacteria</taxon>
        <taxon>Pseudomonadati</taxon>
        <taxon>Pseudomonadota</taxon>
        <taxon>Gammaproteobacteria</taxon>
        <taxon>Thiotrichales</taxon>
        <taxon>Piscirickettsiaceae</taxon>
        <taxon>Thiomicrorhabdus</taxon>
    </lineage>
</organism>
<evidence type="ECO:0000313" key="2">
    <source>
        <dbReference type="Proteomes" id="UP000664835"/>
    </source>
</evidence>
<keyword evidence="2" id="KW-1185">Reference proteome</keyword>
<dbReference type="EMBL" id="JAGETV010000010">
    <property type="protein sequence ID" value="MBO1927372.1"/>
    <property type="molecule type" value="Genomic_DNA"/>
</dbReference>
<proteinExistence type="predicted"/>
<dbReference type="RefSeq" id="WP_208149322.1">
    <property type="nucleotide sequence ID" value="NZ_JAGETV010000010.1"/>
</dbReference>